<proteinExistence type="predicted"/>
<dbReference type="AlphaFoldDB" id="A0A397HZ07"/>
<gene>
    <name evidence="1" type="ORF">Glove_296g33</name>
</gene>
<evidence type="ECO:0000313" key="2">
    <source>
        <dbReference type="Proteomes" id="UP000266861"/>
    </source>
</evidence>
<protein>
    <submittedName>
        <fullName evidence="1">Uncharacterized protein</fullName>
    </submittedName>
</protein>
<evidence type="ECO:0000313" key="1">
    <source>
        <dbReference type="EMBL" id="RHZ68242.1"/>
    </source>
</evidence>
<dbReference type="Proteomes" id="UP000266861">
    <property type="component" value="Unassembled WGS sequence"/>
</dbReference>
<organism evidence="1 2">
    <name type="scientific">Diversispora epigaea</name>
    <dbReference type="NCBI Taxonomy" id="1348612"/>
    <lineage>
        <taxon>Eukaryota</taxon>
        <taxon>Fungi</taxon>
        <taxon>Fungi incertae sedis</taxon>
        <taxon>Mucoromycota</taxon>
        <taxon>Glomeromycotina</taxon>
        <taxon>Glomeromycetes</taxon>
        <taxon>Diversisporales</taxon>
        <taxon>Diversisporaceae</taxon>
        <taxon>Diversispora</taxon>
    </lineage>
</organism>
<name>A0A397HZ07_9GLOM</name>
<sequence length="149" mass="17000">MGHFHEIGDILPQLRIKFCCLGMAISTSHSRQSQQPGYCCQAGVLFKELGFDDNSIVNQLLDGVYFGPFYISGDKLRIFFDGFALFGLKDDYTKKILESRELPTCQPTDWTNDNIMNVLYSYYLKKCTLANINWQKNYGNVVISSKNLS</sequence>
<keyword evidence="2" id="KW-1185">Reference proteome</keyword>
<comment type="caution">
    <text evidence="1">The sequence shown here is derived from an EMBL/GenBank/DDBJ whole genome shotgun (WGS) entry which is preliminary data.</text>
</comment>
<reference evidence="1 2" key="1">
    <citation type="submission" date="2018-08" db="EMBL/GenBank/DDBJ databases">
        <title>Genome and evolution of the arbuscular mycorrhizal fungus Diversispora epigaea (formerly Glomus versiforme) and its bacterial endosymbionts.</title>
        <authorList>
            <person name="Sun X."/>
            <person name="Fei Z."/>
            <person name="Harrison M."/>
        </authorList>
    </citation>
    <scope>NUCLEOTIDE SEQUENCE [LARGE SCALE GENOMIC DNA]</scope>
    <source>
        <strain evidence="1 2">IT104</strain>
    </source>
</reference>
<dbReference type="OrthoDB" id="2303998at2759"/>
<dbReference type="EMBL" id="PQFF01000270">
    <property type="protein sequence ID" value="RHZ68242.1"/>
    <property type="molecule type" value="Genomic_DNA"/>
</dbReference>
<accession>A0A397HZ07</accession>